<dbReference type="STRING" id="1348853.LK12_01365"/>
<dbReference type="InterPro" id="IPR050245">
    <property type="entry name" value="PrsA_foldase"/>
</dbReference>
<evidence type="ECO:0000313" key="7">
    <source>
        <dbReference type="Proteomes" id="UP000031057"/>
    </source>
</evidence>
<evidence type="ECO:0000313" key="6">
    <source>
        <dbReference type="EMBL" id="KHK93048.1"/>
    </source>
</evidence>
<dbReference type="AlphaFoldDB" id="A0A0B1ZV61"/>
<dbReference type="InterPro" id="IPR000297">
    <property type="entry name" value="PPIase_PpiC"/>
</dbReference>
<comment type="catalytic activity">
    <reaction evidence="1">
        <text>[protein]-peptidylproline (omega=180) = [protein]-peptidylproline (omega=0)</text>
        <dbReference type="Rhea" id="RHEA:16237"/>
        <dbReference type="Rhea" id="RHEA-COMP:10747"/>
        <dbReference type="Rhea" id="RHEA-COMP:10748"/>
        <dbReference type="ChEBI" id="CHEBI:83833"/>
        <dbReference type="ChEBI" id="CHEBI:83834"/>
        <dbReference type="EC" id="5.2.1.8"/>
    </reaction>
</comment>
<keyword evidence="7" id="KW-1185">Reference proteome</keyword>
<evidence type="ECO:0000256" key="2">
    <source>
        <dbReference type="ARBA" id="ARBA00007656"/>
    </source>
</evidence>
<evidence type="ECO:0000256" key="3">
    <source>
        <dbReference type="ARBA" id="ARBA00013194"/>
    </source>
</evidence>
<keyword evidence="4" id="KW-0697">Rotamase</keyword>
<dbReference type="Proteomes" id="UP000031057">
    <property type="component" value="Unassembled WGS sequence"/>
</dbReference>
<sequence length="290" mass="32238">MRLARIDPLFQFLGAGAVLFTLSALVRPYGSDDQTIHVSRAVLEQYLASGGGETLASVARTHGGTPSLAALSDGERRELVRKYVQEQALYREAREWGMDENDLVIRRRLGQSLRFALRPAAEADPGDAVLRKFYVRHRENYRSRAETSFDHIFFSVAKRGKIGALSAARRAGSSPVADWRAEGDRFAYQRSYVDAGPGMIQSQLGDGFEAKLRKLPVAADRWQGPIASASGFHLVRINRRLPAKTSSFEEVRLAVLDDWRRAIQDSELDQAVNAIVDQYDVDEASDVGDL</sequence>
<dbReference type="PANTHER" id="PTHR47245">
    <property type="entry name" value="PEPTIDYLPROLYL ISOMERASE"/>
    <property type="match status" value="1"/>
</dbReference>
<dbReference type="PANTHER" id="PTHR47245:SF2">
    <property type="entry name" value="PEPTIDYL-PROLYL CIS-TRANS ISOMERASE HP_0175-RELATED"/>
    <property type="match status" value="1"/>
</dbReference>
<dbReference type="Pfam" id="PF13145">
    <property type="entry name" value="Rotamase_2"/>
    <property type="match status" value="1"/>
</dbReference>
<reference evidence="6 7" key="1">
    <citation type="submission" date="2014-10" db="EMBL/GenBank/DDBJ databases">
        <title>Genome sequence of Novosphingobium malaysiense MUSC 273(T).</title>
        <authorList>
            <person name="Lee L.-H."/>
        </authorList>
    </citation>
    <scope>NUCLEOTIDE SEQUENCE [LARGE SCALE GENOMIC DNA]</scope>
    <source>
        <strain evidence="6 7">MUSC 273</strain>
    </source>
</reference>
<dbReference type="EC" id="5.2.1.8" evidence="3"/>
<dbReference type="GO" id="GO:0003755">
    <property type="term" value="F:peptidyl-prolyl cis-trans isomerase activity"/>
    <property type="evidence" value="ECO:0007669"/>
    <property type="project" value="UniProtKB-KW"/>
</dbReference>
<feature type="domain" description="PpiC" evidence="5">
    <location>
        <begin position="127"/>
        <end position="252"/>
    </location>
</feature>
<dbReference type="RefSeq" id="WP_039278405.1">
    <property type="nucleotide sequence ID" value="NZ_JTDI01000001.1"/>
</dbReference>
<gene>
    <name evidence="6" type="ORF">LK12_01365</name>
</gene>
<evidence type="ECO:0000256" key="4">
    <source>
        <dbReference type="ARBA" id="ARBA00023110"/>
    </source>
</evidence>
<evidence type="ECO:0000256" key="1">
    <source>
        <dbReference type="ARBA" id="ARBA00000971"/>
    </source>
</evidence>
<name>A0A0B1ZV61_9SPHN</name>
<protein>
    <recommendedName>
        <fullName evidence="3">peptidylprolyl isomerase</fullName>
        <ecNumber evidence="3">5.2.1.8</ecNumber>
    </recommendedName>
</protein>
<dbReference type="EMBL" id="JTDI01000001">
    <property type="protein sequence ID" value="KHK93048.1"/>
    <property type="molecule type" value="Genomic_DNA"/>
</dbReference>
<accession>A0A0B1ZV61</accession>
<dbReference type="OrthoDB" id="196786at2"/>
<comment type="similarity">
    <text evidence="2">Belongs to the PpiC/parvulin rotamase family.</text>
</comment>
<proteinExistence type="inferred from homology"/>
<organism evidence="6 7">
    <name type="scientific">Novosphingobium malaysiense</name>
    <dbReference type="NCBI Taxonomy" id="1348853"/>
    <lineage>
        <taxon>Bacteria</taxon>
        <taxon>Pseudomonadati</taxon>
        <taxon>Pseudomonadota</taxon>
        <taxon>Alphaproteobacteria</taxon>
        <taxon>Sphingomonadales</taxon>
        <taxon>Sphingomonadaceae</taxon>
        <taxon>Novosphingobium</taxon>
    </lineage>
</organism>
<evidence type="ECO:0000259" key="5">
    <source>
        <dbReference type="Pfam" id="PF13145"/>
    </source>
</evidence>
<keyword evidence="4" id="KW-0413">Isomerase</keyword>
<comment type="caution">
    <text evidence="6">The sequence shown here is derived from an EMBL/GenBank/DDBJ whole genome shotgun (WGS) entry which is preliminary data.</text>
</comment>